<comment type="caution">
    <text evidence="3">The sequence shown here is derived from an EMBL/GenBank/DDBJ whole genome shotgun (WGS) entry which is preliminary data.</text>
</comment>
<dbReference type="Proteomes" id="UP001221142">
    <property type="component" value="Unassembled WGS sequence"/>
</dbReference>
<keyword evidence="2" id="KW-0732">Signal</keyword>
<dbReference type="GO" id="GO:0005783">
    <property type="term" value="C:endoplasmic reticulum"/>
    <property type="evidence" value="ECO:0007669"/>
    <property type="project" value="TreeGrafter"/>
</dbReference>
<feature type="chain" id="PRO_5041927027" evidence="2">
    <location>
        <begin position="20"/>
        <end position="378"/>
    </location>
</feature>
<dbReference type="PANTHER" id="PTHR38643">
    <property type="entry name" value="PURINE NUCLEOSIDE PERMEASE C285.05-RELATED"/>
    <property type="match status" value="1"/>
</dbReference>
<evidence type="ECO:0000313" key="3">
    <source>
        <dbReference type="EMBL" id="KAJ7644944.1"/>
    </source>
</evidence>
<dbReference type="InterPro" id="IPR035994">
    <property type="entry name" value="Nucleoside_phosphorylase_sf"/>
</dbReference>
<comment type="function">
    <text evidence="1">Nucleoside permease that transports adenosine and guanosine.</text>
</comment>
<accession>A0AAD7FXY5</accession>
<feature type="signal peptide" evidence="2">
    <location>
        <begin position="1"/>
        <end position="19"/>
    </location>
</feature>
<evidence type="ECO:0000313" key="4">
    <source>
        <dbReference type="Proteomes" id="UP001221142"/>
    </source>
</evidence>
<reference evidence="3" key="1">
    <citation type="submission" date="2023-03" db="EMBL/GenBank/DDBJ databases">
        <title>Massive genome expansion in bonnet fungi (Mycena s.s.) driven by repeated elements and novel gene families across ecological guilds.</title>
        <authorList>
            <consortium name="Lawrence Berkeley National Laboratory"/>
            <person name="Harder C.B."/>
            <person name="Miyauchi S."/>
            <person name="Viragh M."/>
            <person name="Kuo A."/>
            <person name="Thoen E."/>
            <person name="Andreopoulos B."/>
            <person name="Lu D."/>
            <person name="Skrede I."/>
            <person name="Drula E."/>
            <person name="Henrissat B."/>
            <person name="Morin E."/>
            <person name="Kohler A."/>
            <person name="Barry K."/>
            <person name="LaButti K."/>
            <person name="Morin E."/>
            <person name="Salamov A."/>
            <person name="Lipzen A."/>
            <person name="Mereny Z."/>
            <person name="Hegedus B."/>
            <person name="Baldrian P."/>
            <person name="Stursova M."/>
            <person name="Weitz H."/>
            <person name="Taylor A."/>
            <person name="Grigoriev I.V."/>
            <person name="Nagy L.G."/>
            <person name="Martin F."/>
            <person name="Kauserud H."/>
        </authorList>
    </citation>
    <scope>NUCLEOTIDE SEQUENCE</scope>
    <source>
        <strain evidence="3">9284</strain>
    </source>
</reference>
<name>A0AAD7FXY5_9AGAR</name>
<dbReference type="PIRSF" id="PIRSF013171">
    <property type="entry name" value="Pur_nuclsid_perm"/>
    <property type="match status" value="1"/>
</dbReference>
<keyword evidence="1" id="KW-0813">Transport</keyword>
<protein>
    <submittedName>
        <fullName evidence="3">Purine nucleoside permease</fullName>
    </submittedName>
</protein>
<dbReference type="PANTHER" id="PTHR38643:SF1">
    <property type="entry name" value="PURINE NUCLEOSIDE PERMEASE C285.05-RELATED"/>
    <property type="match status" value="1"/>
</dbReference>
<proteinExistence type="inferred from homology"/>
<dbReference type="Pfam" id="PF06516">
    <property type="entry name" value="NUP"/>
    <property type="match status" value="1"/>
</dbReference>
<gene>
    <name evidence="3" type="ORF">FB45DRAFT_825076</name>
</gene>
<evidence type="ECO:0000256" key="1">
    <source>
        <dbReference type="PIRNR" id="PIRNR013171"/>
    </source>
</evidence>
<dbReference type="Gene3D" id="3.40.50.1580">
    <property type="entry name" value="Nucleoside phosphorylase domain"/>
    <property type="match status" value="1"/>
</dbReference>
<comment type="similarity">
    <text evidence="1">Belongs to the NUP family.</text>
</comment>
<dbReference type="EMBL" id="JARKIF010000003">
    <property type="protein sequence ID" value="KAJ7644944.1"/>
    <property type="molecule type" value="Genomic_DNA"/>
</dbReference>
<keyword evidence="4" id="KW-1185">Reference proteome</keyword>
<evidence type="ECO:0000256" key="2">
    <source>
        <dbReference type="SAM" id="SignalP"/>
    </source>
</evidence>
<dbReference type="GO" id="GO:0003824">
    <property type="term" value="F:catalytic activity"/>
    <property type="evidence" value="ECO:0007669"/>
    <property type="project" value="InterPro"/>
</dbReference>
<dbReference type="AlphaFoldDB" id="A0AAD7FXY5"/>
<dbReference type="InterPro" id="IPR009486">
    <property type="entry name" value="Pur_nuclsid_perm"/>
</dbReference>
<dbReference type="GO" id="GO:0009116">
    <property type="term" value="P:nucleoside metabolic process"/>
    <property type="evidence" value="ECO:0007669"/>
    <property type="project" value="InterPro"/>
</dbReference>
<dbReference type="GO" id="GO:0055085">
    <property type="term" value="P:transmembrane transport"/>
    <property type="evidence" value="ECO:0007669"/>
    <property type="project" value="InterPro"/>
</dbReference>
<sequence length="378" mass="40173">MTWLLTSLLYSLFVGLSLGLCAPKVFIIDLFVDEAEVWYNIPEFNLLAKNITVPGLSPLFPQVHCTSDEQICQLVTGEGEINAASSVTALVHSGIFNLRDTYFLTAGIAGVNPKVATIGSVTFARYAVQVGLQFEIDAREIPSNFPTGYFAQGSSGPGMPPVSIYGTEVFELNDNLRQAAANFAKAAHLNDSADCQANRELYKDFGSNATGKPTVVLCDTVTSDTFWSGTLLGEAFENTTKVFTNGSATYCATQQEDNAVLNALLRGALTKLVDFSRIIVMRTASDFDRPPANETALASLLGPAPGFPVAALNIEIAGVKVVEGIIAEWGTKFAGGIKPSNYIGDIFGSLGGEPDFGPGSIFGGKPAVIPKTNPPDFF</sequence>
<organism evidence="3 4">
    <name type="scientific">Roridomyces roridus</name>
    <dbReference type="NCBI Taxonomy" id="1738132"/>
    <lineage>
        <taxon>Eukaryota</taxon>
        <taxon>Fungi</taxon>
        <taxon>Dikarya</taxon>
        <taxon>Basidiomycota</taxon>
        <taxon>Agaricomycotina</taxon>
        <taxon>Agaricomycetes</taxon>
        <taxon>Agaricomycetidae</taxon>
        <taxon>Agaricales</taxon>
        <taxon>Marasmiineae</taxon>
        <taxon>Mycenaceae</taxon>
        <taxon>Roridomyces</taxon>
    </lineage>
</organism>